<keyword evidence="1" id="KW-1133">Transmembrane helix</keyword>
<dbReference type="Gene3D" id="1.20.1070.10">
    <property type="entry name" value="Rhodopsin 7-helix transmembrane proteins"/>
    <property type="match status" value="1"/>
</dbReference>
<accession>A0A137NX84</accession>
<name>A0A137NX84_CONC2</name>
<sequence length="108" mass="12196">MKRDAEIANDKQALQAIKKQKLKLIIQLAAVIVIYNLFFSVSYITQVLKFAIGYIRTPSIEALAGILTFLTFALNPLLTITFQPELNLELITLLFFLGLKIKKALRIS</sequence>
<dbReference type="EMBL" id="KQ964643">
    <property type="protein sequence ID" value="KXN67337.1"/>
    <property type="molecule type" value="Genomic_DNA"/>
</dbReference>
<keyword evidence="1" id="KW-0472">Membrane</keyword>
<evidence type="ECO:0000256" key="1">
    <source>
        <dbReference type="SAM" id="Phobius"/>
    </source>
</evidence>
<dbReference type="OrthoDB" id="10053194at2759"/>
<evidence type="ECO:0000313" key="3">
    <source>
        <dbReference type="Proteomes" id="UP000070444"/>
    </source>
</evidence>
<feature type="transmembrane region" description="Helical" evidence="1">
    <location>
        <begin position="86"/>
        <end position="105"/>
    </location>
</feature>
<keyword evidence="3" id="KW-1185">Reference proteome</keyword>
<dbReference type="AlphaFoldDB" id="A0A137NX84"/>
<organism evidence="2 3">
    <name type="scientific">Conidiobolus coronatus (strain ATCC 28846 / CBS 209.66 / NRRL 28638)</name>
    <name type="common">Delacroixia coronata</name>
    <dbReference type="NCBI Taxonomy" id="796925"/>
    <lineage>
        <taxon>Eukaryota</taxon>
        <taxon>Fungi</taxon>
        <taxon>Fungi incertae sedis</taxon>
        <taxon>Zoopagomycota</taxon>
        <taxon>Entomophthoromycotina</taxon>
        <taxon>Entomophthoromycetes</taxon>
        <taxon>Entomophthorales</taxon>
        <taxon>Ancylistaceae</taxon>
        <taxon>Conidiobolus</taxon>
    </lineage>
</organism>
<dbReference type="Proteomes" id="UP000070444">
    <property type="component" value="Unassembled WGS sequence"/>
</dbReference>
<protein>
    <submittedName>
        <fullName evidence="2">Uncharacterized protein</fullName>
    </submittedName>
</protein>
<keyword evidence="1" id="KW-0812">Transmembrane</keyword>
<gene>
    <name evidence="2" type="ORF">CONCODRAFT_10615</name>
</gene>
<proteinExistence type="predicted"/>
<reference evidence="2 3" key="1">
    <citation type="journal article" date="2015" name="Genome Biol. Evol.">
        <title>Phylogenomic analyses indicate that early fungi evolved digesting cell walls of algal ancestors of land plants.</title>
        <authorList>
            <person name="Chang Y."/>
            <person name="Wang S."/>
            <person name="Sekimoto S."/>
            <person name="Aerts A.L."/>
            <person name="Choi C."/>
            <person name="Clum A."/>
            <person name="LaButti K.M."/>
            <person name="Lindquist E.A."/>
            <person name="Yee Ngan C."/>
            <person name="Ohm R.A."/>
            <person name="Salamov A.A."/>
            <person name="Grigoriev I.V."/>
            <person name="Spatafora J.W."/>
            <person name="Berbee M.L."/>
        </authorList>
    </citation>
    <scope>NUCLEOTIDE SEQUENCE [LARGE SCALE GENOMIC DNA]</scope>
    <source>
        <strain evidence="2 3">NRRL 28638</strain>
    </source>
</reference>
<evidence type="ECO:0000313" key="2">
    <source>
        <dbReference type="EMBL" id="KXN67337.1"/>
    </source>
</evidence>
<feature type="transmembrane region" description="Helical" evidence="1">
    <location>
        <begin position="24"/>
        <end position="48"/>
    </location>
</feature>